<keyword evidence="3 6" id="KW-0812">Transmembrane</keyword>
<feature type="transmembrane region" description="Helical" evidence="6">
    <location>
        <begin position="168"/>
        <end position="193"/>
    </location>
</feature>
<dbReference type="GO" id="GO:0005886">
    <property type="term" value="C:plasma membrane"/>
    <property type="evidence" value="ECO:0007669"/>
    <property type="project" value="UniProtKB-SubCell"/>
</dbReference>
<gene>
    <name evidence="7" type="ORF">SAMN04489859_103436</name>
</gene>
<evidence type="ECO:0000256" key="4">
    <source>
        <dbReference type="ARBA" id="ARBA00022989"/>
    </source>
</evidence>
<feature type="transmembrane region" description="Helical" evidence="6">
    <location>
        <begin position="133"/>
        <end position="156"/>
    </location>
</feature>
<feature type="transmembrane region" description="Helical" evidence="6">
    <location>
        <begin position="51"/>
        <end position="75"/>
    </location>
</feature>
<accession>A0A1H8LX70</accession>
<keyword evidence="4 6" id="KW-1133">Transmembrane helix</keyword>
<keyword evidence="8" id="KW-1185">Reference proteome</keyword>
<organism evidence="7 8">
    <name type="scientific">Paracoccus alcaliphilus</name>
    <dbReference type="NCBI Taxonomy" id="34002"/>
    <lineage>
        <taxon>Bacteria</taxon>
        <taxon>Pseudomonadati</taxon>
        <taxon>Pseudomonadota</taxon>
        <taxon>Alphaproteobacteria</taxon>
        <taxon>Rhodobacterales</taxon>
        <taxon>Paracoccaceae</taxon>
        <taxon>Paracoccus</taxon>
    </lineage>
</organism>
<evidence type="ECO:0000256" key="1">
    <source>
        <dbReference type="ARBA" id="ARBA00004651"/>
    </source>
</evidence>
<dbReference type="RefSeq" id="WP_090615894.1">
    <property type="nucleotide sequence ID" value="NZ_CP067126.1"/>
</dbReference>
<dbReference type="AlphaFoldDB" id="A0A1H8LX70"/>
<sequence length="245" mass="26404">MILGETGTNIPYCGAAPVPAAIWSSWNLDPVLIAVLAAGLLAGVKHATRPGLFAFGWVVLALAFVSPLCALTTALFSARTIHHLLIVSLAMPVLALALPWRSLPAPIALCATAFALILWHIPSVYSAAWNSSWVYWLMQFAMALPAWAFWSQVLNWRGRDAGTFLANALMVGFFAAVMGLIGAVLTFSTRLLYPEHLAGPVGWGMEPLADQQLAGLIMWVPGLLPLAMIAAFMARRAWQQQEQAA</sequence>
<evidence type="ECO:0000256" key="2">
    <source>
        <dbReference type="ARBA" id="ARBA00022475"/>
    </source>
</evidence>
<feature type="transmembrane region" description="Helical" evidence="6">
    <location>
        <begin position="213"/>
        <end position="234"/>
    </location>
</feature>
<keyword evidence="5 6" id="KW-0472">Membrane</keyword>
<feature type="transmembrane region" description="Helical" evidence="6">
    <location>
        <begin position="20"/>
        <end position="44"/>
    </location>
</feature>
<feature type="transmembrane region" description="Helical" evidence="6">
    <location>
        <begin position="107"/>
        <end position="127"/>
    </location>
</feature>
<keyword evidence="2" id="KW-1003">Cell membrane</keyword>
<evidence type="ECO:0000313" key="8">
    <source>
        <dbReference type="Proteomes" id="UP000199054"/>
    </source>
</evidence>
<evidence type="ECO:0000256" key="5">
    <source>
        <dbReference type="ARBA" id="ARBA00023136"/>
    </source>
</evidence>
<reference evidence="7 8" key="1">
    <citation type="submission" date="2016-10" db="EMBL/GenBank/DDBJ databases">
        <authorList>
            <person name="de Groot N.N."/>
        </authorList>
    </citation>
    <scope>NUCLEOTIDE SEQUENCE [LARGE SCALE GENOMIC DNA]</scope>
    <source>
        <strain evidence="7 8">DSM 8512</strain>
    </source>
</reference>
<dbReference type="InterPro" id="IPR019108">
    <property type="entry name" value="Caa3_assmbl_CtaG-rel"/>
</dbReference>
<feature type="transmembrane region" description="Helical" evidence="6">
    <location>
        <begin position="81"/>
        <end position="100"/>
    </location>
</feature>
<evidence type="ECO:0000313" key="7">
    <source>
        <dbReference type="EMBL" id="SEO09695.1"/>
    </source>
</evidence>
<name>A0A1H8LX70_9RHOB</name>
<proteinExistence type="predicted"/>
<dbReference type="STRING" id="34002.SAMN04489859_103436"/>
<evidence type="ECO:0000256" key="6">
    <source>
        <dbReference type="SAM" id="Phobius"/>
    </source>
</evidence>
<dbReference type="Proteomes" id="UP000199054">
    <property type="component" value="Unassembled WGS sequence"/>
</dbReference>
<evidence type="ECO:0000256" key="3">
    <source>
        <dbReference type="ARBA" id="ARBA00022692"/>
    </source>
</evidence>
<dbReference type="EMBL" id="FODE01000034">
    <property type="protein sequence ID" value="SEO09695.1"/>
    <property type="molecule type" value="Genomic_DNA"/>
</dbReference>
<dbReference type="Pfam" id="PF09678">
    <property type="entry name" value="Caa3_CtaG"/>
    <property type="match status" value="2"/>
</dbReference>
<comment type="subcellular location">
    <subcellularLocation>
        <location evidence="1">Cell membrane</location>
        <topology evidence="1">Multi-pass membrane protein</topology>
    </subcellularLocation>
</comment>
<protein>
    <submittedName>
        <fullName evidence="7">Putative membrane protein</fullName>
    </submittedName>
</protein>
<dbReference type="OrthoDB" id="259025at2"/>